<organism evidence="1 2">
    <name type="scientific">Rhizoctonia solani</name>
    <dbReference type="NCBI Taxonomy" id="456999"/>
    <lineage>
        <taxon>Eukaryota</taxon>
        <taxon>Fungi</taxon>
        <taxon>Dikarya</taxon>
        <taxon>Basidiomycota</taxon>
        <taxon>Agaricomycotina</taxon>
        <taxon>Agaricomycetes</taxon>
        <taxon>Cantharellales</taxon>
        <taxon>Ceratobasidiaceae</taxon>
        <taxon>Rhizoctonia</taxon>
    </lineage>
</organism>
<dbReference type="Proteomes" id="UP000663827">
    <property type="component" value="Unassembled WGS sequence"/>
</dbReference>
<reference evidence="1" key="1">
    <citation type="submission" date="2021-01" db="EMBL/GenBank/DDBJ databases">
        <authorList>
            <person name="Kaushik A."/>
        </authorList>
    </citation>
    <scope>NUCLEOTIDE SEQUENCE</scope>
    <source>
        <strain evidence="1">AG5</strain>
    </source>
</reference>
<gene>
    <name evidence="1" type="ORF">RDB_LOCUS55314</name>
</gene>
<comment type="caution">
    <text evidence="1">The sequence shown here is derived from an EMBL/GenBank/DDBJ whole genome shotgun (WGS) entry which is preliminary data.</text>
</comment>
<sequence>MGPRDFEIRLAGRPGDNPIDGLLGIEDCTWPVRAEIVPSKGVLELKKVEFEIVVYEYGEITIKSSGQTSRDLNVEKILFHGRAVAFDSSTSSKSGSTYTKVSSPLSLYHCFNIPTNLPGAIKCHKDPASVVWKLNVCVSRKKPAFSHDPHTESYKYSGARSFLPHTLTVQPHVLQGRDDNRGVAWEIEFPRSFFAAGECLSGKMTLKRFSTKSKFSMRNLYFELSEHVITRAAAIPTYGDIQEYRGSRTLVKSKIVVNHSFSNDGNLEVQLPMSLPQDCTPCYSGPHVFVMHRVVIKTKSKHGMEAEQLTQFPLRIVAVALEERMRLTSGKKISSQKEVRDPAPAYVERVMAMAGAIYSQPPPPLSRQSYEPCQPRRGVIY</sequence>
<dbReference type="AlphaFoldDB" id="A0A8H3DXT5"/>
<name>A0A8H3DXT5_9AGAM</name>
<proteinExistence type="predicted"/>
<evidence type="ECO:0008006" key="3">
    <source>
        <dbReference type="Google" id="ProtNLM"/>
    </source>
</evidence>
<evidence type="ECO:0000313" key="1">
    <source>
        <dbReference type="EMBL" id="CAE7120129.1"/>
    </source>
</evidence>
<evidence type="ECO:0000313" key="2">
    <source>
        <dbReference type="Proteomes" id="UP000663827"/>
    </source>
</evidence>
<accession>A0A8H3DXT5</accession>
<protein>
    <recommendedName>
        <fullName evidence="3">Arrestin C-terminal-like domain-containing protein</fullName>
    </recommendedName>
</protein>
<dbReference type="EMBL" id="CAJNJQ010001111">
    <property type="protein sequence ID" value="CAE7120129.1"/>
    <property type="molecule type" value="Genomic_DNA"/>
</dbReference>